<dbReference type="SUPFAM" id="SSF56112">
    <property type="entry name" value="Protein kinase-like (PK-like)"/>
    <property type="match status" value="1"/>
</dbReference>
<accession>A0AAV9GSY4</accession>
<dbReference type="PANTHER" id="PTHR24359:SF1">
    <property type="entry name" value="INHIBITOR OF NUCLEAR FACTOR KAPPA-B KINASE EPSILON SUBUNIT HOMOLOG 1-RELATED"/>
    <property type="match status" value="1"/>
</dbReference>
<keyword evidence="4" id="KW-1185">Reference proteome</keyword>
<evidence type="ECO:0000313" key="3">
    <source>
        <dbReference type="EMBL" id="KAK4451107.1"/>
    </source>
</evidence>
<dbReference type="PANTHER" id="PTHR24359">
    <property type="entry name" value="SERINE/THREONINE-PROTEIN KINASE SBK1"/>
    <property type="match status" value="1"/>
</dbReference>
<gene>
    <name evidence="3" type="ORF">QBC34DRAFT_58024</name>
</gene>
<dbReference type="SMART" id="SM00220">
    <property type="entry name" value="S_TKc"/>
    <property type="match status" value="1"/>
</dbReference>
<protein>
    <recommendedName>
        <fullName evidence="2">Protein kinase domain-containing protein</fullName>
    </recommendedName>
</protein>
<organism evidence="3 4">
    <name type="scientific">Podospora aff. communis PSN243</name>
    <dbReference type="NCBI Taxonomy" id="3040156"/>
    <lineage>
        <taxon>Eukaryota</taxon>
        <taxon>Fungi</taxon>
        <taxon>Dikarya</taxon>
        <taxon>Ascomycota</taxon>
        <taxon>Pezizomycotina</taxon>
        <taxon>Sordariomycetes</taxon>
        <taxon>Sordariomycetidae</taxon>
        <taxon>Sordariales</taxon>
        <taxon>Podosporaceae</taxon>
        <taxon>Podospora</taxon>
    </lineage>
</organism>
<dbReference type="PROSITE" id="PS50011">
    <property type="entry name" value="PROTEIN_KINASE_DOM"/>
    <property type="match status" value="1"/>
</dbReference>
<reference evidence="3" key="2">
    <citation type="submission" date="2023-05" db="EMBL/GenBank/DDBJ databases">
        <authorList>
            <consortium name="Lawrence Berkeley National Laboratory"/>
            <person name="Steindorff A."/>
            <person name="Hensen N."/>
            <person name="Bonometti L."/>
            <person name="Westerberg I."/>
            <person name="Brannstrom I.O."/>
            <person name="Guillou S."/>
            <person name="Cros-Aarteil S."/>
            <person name="Calhoun S."/>
            <person name="Haridas S."/>
            <person name="Kuo A."/>
            <person name="Mondo S."/>
            <person name="Pangilinan J."/>
            <person name="Riley R."/>
            <person name="Labutti K."/>
            <person name="Andreopoulos B."/>
            <person name="Lipzen A."/>
            <person name="Chen C."/>
            <person name="Yanf M."/>
            <person name="Daum C."/>
            <person name="Ng V."/>
            <person name="Clum A."/>
            <person name="Ohm R."/>
            <person name="Martin F."/>
            <person name="Silar P."/>
            <person name="Natvig D."/>
            <person name="Lalanne C."/>
            <person name="Gautier V."/>
            <person name="Ament-Velasquez S.L."/>
            <person name="Kruys A."/>
            <person name="Hutchinson M.I."/>
            <person name="Powell A.J."/>
            <person name="Barry K."/>
            <person name="Miller A.N."/>
            <person name="Grigoriev I.V."/>
            <person name="Debuchy R."/>
            <person name="Gladieux P."/>
            <person name="Thoren M.H."/>
            <person name="Johannesson H."/>
        </authorList>
    </citation>
    <scope>NUCLEOTIDE SEQUENCE</scope>
    <source>
        <strain evidence="3">PSN243</strain>
    </source>
</reference>
<name>A0AAV9GSY4_9PEZI</name>
<dbReference type="GO" id="GO:0005524">
    <property type="term" value="F:ATP binding"/>
    <property type="evidence" value="ECO:0007669"/>
    <property type="project" value="InterPro"/>
</dbReference>
<dbReference type="GO" id="GO:0004674">
    <property type="term" value="F:protein serine/threonine kinase activity"/>
    <property type="evidence" value="ECO:0007669"/>
    <property type="project" value="TreeGrafter"/>
</dbReference>
<dbReference type="InterPro" id="IPR011009">
    <property type="entry name" value="Kinase-like_dom_sf"/>
</dbReference>
<dbReference type="EMBL" id="MU865929">
    <property type="protein sequence ID" value="KAK4451107.1"/>
    <property type="molecule type" value="Genomic_DNA"/>
</dbReference>
<dbReference type="Gene3D" id="1.10.510.10">
    <property type="entry name" value="Transferase(Phosphotransferase) domain 1"/>
    <property type="match status" value="1"/>
</dbReference>
<feature type="domain" description="Protein kinase" evidence="2">
    <location>
        <begin position="177"/>
        <end position="488"/>
    </location>
</feature>
<dbReference type="AlphaFoldDB" id="A0AAV9GSY4"/>
<feature type="region of interest" description="Disordered" evidence="1">
    <location>
        <begin position="582"/>
        <end position="609"/>
    </location>
</feature>
<feature type="compositionally biased region" description="Pro residues" evidence="1">
    <location>
        <begin position="584"/>
        <end position="603"/>
    </location>
</feature>
<comment type="caution">
    <text evidence="3">The sequence shown here is derived from an EMBL/GenBank/DDBJ whole genome shotgun (WGS) entry which is preliminary data.</text>
</comment>
<dbReference type="SUPFAM" id="SSF53300">
    <property type="entry name" value="vWA-like"/>
    <property type="match status" value="1"/>
</dbReference>
<dbReference type="Proteomes" id="UP001321760">
    <property type="component" value="Unassembled WGS sequence"/>
</dbReference>
<evidence type="ECO:0000256" key="1">
    <source>
        <dbReference type="SAM" id="MobiDB-lite"/>
    </source>
</evidence>
<evidence type="ECO:0000259" key="2">
    <source>
        <dbReference type="PROSITE" id="PS50011"/>
    </source>
</evidence>
<dbReference type="Pfam" id="PF00069">
    <property type="entry name" value="Pkinase"/>
    <property type="match status" value="1"/>
</dbReference>
<reference evidence="3" key="1">
    <citation type="journal article" date="2023" name="Mol. Phylogenet. Evol.">
        <title>Genome-scale phylogeny and comparative genomics of the fungal order Sordariales.</title>
        <authorList>
            <person name="Hensen N."/>
            <person name="Bonometti L."/>
            <person name="Westerberg I."/>
            <person name="Brannstrom I.O."/>
            <person name="Guillou S."/>
            <person name="Cros-Aarteil S."/>
            <person name="Calhoun S."/>
            <person name="Haridas S."/>
            <person name="Kuo A."/>
            <person name="Mondo S."/>
            <person name="Pangilinan J."/>
            <person name="Riley R."/>
            <person name="LaButti K."/>
            <person name="Andreopoulos B."/>
            <person name="Lipzen A."/>
            <person name="Chen C."/>
            <person name="Yan M."/>
            <person name="Daum C."/>
            <person name="Ng V."/>
            <person name="Clum A."/>
            <person name="Steindorff A."/>
            <person name="Ohm R.A."/>
            <person name="Martin F."/>
            <person name="Silar P."/>
            <person name="Natvig D.O."/>
            <person name="Lalanne C."/>
            <person name="Gautier V."/>
            <person name="Ament-Velasquez S.L."/>
            <person name="Kruys A."/>
            <person name="Hutchinson M.I."/>
            <person name="Powell A.J."/>
            <person name="Barry K."/>
            <person name="Miller A.N."/>
            <person name="Grigoriev I.V."/>
            <person name="Debuchy R."/>
            <person name="Gladieux P."/>
            <person name="Hiltunen Thoren M."/>
            <person name="Johannesson H."/>
        </authorList>
    </citation>
    <scope>NUCLEOTIDE SEQUENCE</scope>
    <source>
        <strain evidence="3">PSN243</strain>
    </source>
</reference>
<proteinExistence type="predicted"/>
<evidence type="ECO:0000313" key="4">
    <source>
        <dbReference type="Proteomes" id="UP001321760"/>
    </source>
</evidence>
<dbReference type="InterPro" id="IPR000719">
    <property type="entry name" value="Prot_kinase_dom"/>
</dbReference>
<sequence length="889" mass="102071">MCPAAGIEQSIKESIKKYKRASVGGDFFLVEGLREALEAQYQNQLPHILYNVVRVAHERSSDEPPDIRPDNIPSMLRILFALLDLGRPELLPSFRQFKDTDLPIREEYLPAVSSPDFPSLWMKTQKAWCPFVFELGSQLDVKIPHRIVPFYKKELIQPYRDGQEPPDDNRARLYQVHIPSELVSASGLDESQLLRDEDKDRNYWRFALKEFPEHLKQSWEKEVKTFRALDTQDGMIRYYGCYESTNESGQPTFGILLEFADFDLNGAISEEEPPVTPAEIKSYYESMHELAVTLTNIHHLDINGRKYDFWHGDIKPENILRVGEHFKLADPGDSWIQLAPEDGKRLSKAEVYGGTRTYAAPEKARWLDAGDALPDKILQNSDVWSLGCVFSIAATYVVLGEQGVKIYDCVRRHAHAKFNTGLIQDVFHVNGEVLKEVKAWHRYLRLAARRGDSITAAILDMVDNHMLVMPAEKRWEAKEVSDHFGKLLRDLKVDTEEVPEVIEEILQKLDLRAEIGQESEKKVNRLDSDMAKRQFQQQDATEARTTTRPRFKSEAKLLETKIKPTAQRSVHRKDLLKLINQSTPPVPTIVPPQAPSQHFPPSPGRSATPMHTLDMNPEIFTVFRMKEQLEAVGKDRSLGLFKAFQVRRKSVKGAWETGTDLLLPYYKDRDIVFLVDNGSTMKSHWYEAKFLLEVLVWRVLGYDSDGIELFFTNPATKISIGPSKKQSVDTFLEAMDAACPGPVIAKTKLRLGLSRVMSGYNEAQKPRTVFILTDGRWEGMPFEEDTERWVKENLCELAGQDPETLQSPTEESSNLASRWQTKFEQSRPITFQFIAFGHSAQGERRMKRLDNLMKDKDFRISLTWNHRRGMPTRCFWEVWPLTGTRGKTQ</sequence>
<dbReference type="InterPro" id="IPR036465">
    <property type="entry name" value="vWFA_dom_sf"/>
</dbReference>